<feature type="compositionally biased region" description="Basic and acidic residues" evidence="1">
    <location>
        <begin position="136"/>
        <end position="150"/>
    </location>
</feature>
<accession>A0A0F7SM81</accession>
<sequence>MPPAQLAQTLRSRILSQTSRIPKDPLRPNVQFGSVLTKLVEERSRSVESGEISGGWKDDDVRVLEGLTQGLDKLESNHWRKKYPFSRKTLVPSYKPAYYYRIGDAIDRAQRNEKKPWWRTFFGLEGAGLDERIKSGELDERIGLPPRKTDSAAPSSSLS</sequence>
<evidence type="ECO:0000256" key="1">
    <source>
        <dbReference type="SAM" id="MobiDB-lite"/>
    </source>
</evidence>
<feature type="region of interest" description="Disordered" evidence="1">
    <location>
        <begin position="136"/>
        <end position="159"/>
    </location>
</feature>
<dbReference type="EMBL" id="LN483142">
    <property type="protein sequence ID" value="CED83167.1"/>
    <property type="molecule type" value="Genomic_DNA"/>
</dbReference>
<name>A0A0F7SM81_PHARH</name>
<protein>
    <submittedName>
        <fullName evidence="2">Uncharacterized protein</fullName>
    </submittedName>
</protein>
<dbReference type="Pfam" id="PF20180">
    <property type="entry name" value="UQCC2_CBP6"/>
    <property type="match status" value="1"/>
</dbReference>
<dbReference type="AlphaFoldDB" id="A0A0F7SM81"/>
<proteinExistence type="predicted"/>
<reference evidence="2" key="1">
    <citation type="submission" date="2014-08" db="EMBL/GenBank/DDBJ databases">
        <authorList>
            <person name="Sharma Rahul"/>
            <person name="Thines Marco"/>
        </authorList>
    </citation>
    <scope>NUCLEOTIDE SEQUENCE</scope>
</reference>
<organism evidence="2">
    <name type="scientific">Phaffia rhodozyma</name>
    <name type="common">Yeast</name>
    <name type="synonym">Xanthophyllomyces dendrorhous</name>
    <dbReference type="NCBI Taxonomy" id="264483"/>
    <lineage>
        <taxon>Eukaryota</taxon>
        <taxon>Fungi</taxon>
        <taxon>Dikarya</taxon>
        <taxon>Basidiomycota</taxon>
        <taxon>Agaricomycotina</taxon>
        <taxon>Tremellomycetes</taxon>
        <taxon>Cystofilobasidiales</taxon>
        <taxon>Mrakiaceae</taxon>
        <taxon>Phaffia</taxon>
    </lineage>
</organism>
<evidence type="ECO:0000313" key="2">
    <source>
        <dbReference type="EMBL" id="CED83167.1"/>
    </source>
</evidence>